<feature type="domain" description="Glycosyltransferase RgtA/B/C/D-like" evidence="10">
    <location>
        <begin position="62"/>
        <end position="215"/>
    </location>
</feature>
<dbReference type="InterPro" id="IPR038731">
    <property type="entry name" value="RgtA/B/C-like"/>
</dbReference>
<feature type="transmembrane region" description="Helical" evidence="9">
    <location>
        <begin position="206"/>
        <end position="227"/>
    </location>
</feature>
<evidence type="ECO:0000256" key="1">
    <source>
        <dbReference type="ARBA" id="ARBA00004651"/>
    </source>
</evidence>
<keyword evidence="6 9" id="KW-1133">Transmembrane helix</keyword>
<keyword evidence="13" id="KW-1185">Reference proteome</keyword>
<feature type="transmembrane region" description="Helical" evidence="9">
    <location>
        <begin position="339"/>
        <end position="361"/>
    </location>
</feature>
<keyword evidence="2" id="KW-1003">Cell membrane</keyword>
<evidence type="ECO:0000259" key="11">
    <source>
        <dbReference type="Pfam" id="PF24878"/>
    </source>
</evidence>
<proteinExistence type="predicted"/>
<evidence type="ECO:0000313" key="13">
    <source>
        <dbReference type="Proteomes" id="UP001552427"/>
    </source>
</evidence>
<evidence type="ECO:0000256" key="8">
    <source>
        <dbReference type="SAM" id="MobiDB-lite"/>
    </source>
</evidence>
<name>A0ABV3HJG5_9ACTN</name>
<dbReference type="PANTHER" id="PTHR33908:SF3">
    <property type="entry name" value="UNDECAPRENYL PHOSPHATE-ALPHA-4-AMINO-4-DEOXY-L-ARABINOSE ARABINOSYL TRANSFERASE"/>
    <property type="match status" value="1"/>
</dbReference>
<keyword evidence="3 12" id="KW-0328">Glycosyltransferase</keyword>
<gene>
    <name evidence="12" type="ORF">AB0K40_44830</name>
</gene>
<evidence type="ECO:0000256" key="2">
    <source>
        <dbReference type="ARBA" id="ARBA00022475"/>
    </source>
</evidence>
<feature type="transmembrane region" description="Helical" evidence="9">
    <location>
        <begin position="314"/>
        <end position="333"/>
    </location>
</feature>
<keyword evidence="7 9" id="KW-0472">Membrane</keyword>
<dbReference type="EMBL" id="JBFARM010000019">
    <property type="protein sequence ID" value="MEV4292677.1"/>
    <property type="molecule type" value="Genomic_DNA"/>
</dbReference>
<dbReference type="GO" id="GO:0016757">
    <property type="term" value="F:glycosyltransferase activity"/>
    <property type="evidence" value="ECO:0007669"/>
    <property type="project" value="UniProtKB-KW"/>
</dbReference>
<evidence type="ECO:0000256" key="5">
    <source>
        <dbReference type="ARBA" id="ARBA00022692"/>
    </source>
</evidence>
<feature type="transmembrane region" description="Helical" evidence="9">
    <location>
        <begin position="285"/>
        <end position="302"/>
    </location>
</feature>
<evidence type="ECO:0000256" key="4">
    <source>
        <dbReference type="ARBA" id="ARBA00022679"/>
    </source>
</evidence>
<dbReference type="Proteomes" id="UP001552427">
    <property type="component" value="Unassembled WGS sequence"/>
</dbReference>
<evidence type="ECO:0000259" key="10">
    <source>
        <dbReference type="Pfam" id="PF13231"/>
    </source>
</evidence>
<evidence type="ECO:0000256" key="3">
    <source>
        <dbReference type="ARBA" id="ARBA00022676"/>
    </source>
</evidence>
<comment type="caution">
    <text evidence="12">The sequence shown here is derived from an EMBL/GenBank/DDBJ whole genome shotgun (WGS) entry which is preliminary data.</text>
</comment>
<organism evidence="12 13">
    <name type="scientific">Nonomuraea bangladeshensis</name>
    <dbReference type="NCBI Taxonomy" id="404385"/>
    <lineage>
        <taxon>Bacteria</taxon>
        <taxon>Bacillati</taxon>
        <taxon>Actinomycetota</taxon>
        <taxon>Actinomycetes</taxon>
        <taxon>Streptosporangiales</taxon>
        <taxon>Streptosporangiaceae</taxon>
        <taxon>Nonomuraea</taxon>
    </lineage>
</organism>
<dbReference type="InterPro" id="IPR056785">
    <property type="entry name" value="YkcA/B-like_C"/>
</dbReference>
<keyword evidence="5 9" id="KW-0812">Transmembrane</keyword>
<feature type="transmembrane region" description="Helical" evidence="9">
    <location>
        <begin position="78"/>
        <end position="100"/>
    </location>
</feature>
<dbReference type="Pfam" id="PF13231">
    <property type="entry name" value="PMT_2"/>
    <property type="match status" value="1"/>
</dbReference>
<dbReference type="InterPro" id="IPR050297">
    <property type="entry name" value="LipidA_mod_glycosyltrf_83"/>
</dbReference>
<feature type="domain" description="Putative mannosyltransferase YkcA/B-like C-terminal" evidence="11">
    <location>
        <begin position="532"/>
        <end position="621"/>
    </location>
</feature>
<protein>
    <submittedName>
        <fullName evidence="12">Glycosyltransferase family 39 protein</fullName>
        <ecNumber evidence="12">2.4.-.-</ecNumber>
    </submittedName>
</protein>
<sequence length="638" mass="65101">MKDKSRWALAALLAGTGVLYVWGLGASGWANAYYAAAVQAGSQSWKAFFFGASDAANAITVDKTPAALWPMGLSVRLFGLNTWAMLVPQALMGVATVALVHASARRLFTPWAGLLAGAVMALTPVAVLMFRFNNPDALLVLLLTAAGYCVVRAQERGATRWLVLAGAAIGFAFLAKMLQAFLVLPGFALVYLVTAPVPVRRRLWQLLAAGATTVAAAGWWLLAVALVPAGERPYIGGSQGDSVLELALGYNGIGRLNGDDYGGLGNLDQQAGWLRLFDTEAGGQIAWLLPAALALLVAVTWRTRRAARTDAVRAAFWVWGSWLVVTGLVFSLMRGIFHAYYTVALAPAIAVLVGMGVAALWERGARRTLAVVVMGTVVWAYVLLSRSAGWNPWLGIAVVVAGLVAALAMLLTRRVTAVAAVAVVACLAGPAAYAVDTAATPHTGAIPTAGPSTGGGFGRAGGGGFRPGGGRAFRQDGDGDGAWDGDGAGAGSGGVGRGGMGPGGMGPGGRGRGGGGGLLDAGAPSAELTALLKAGGYTWTAATVGSNNAAGYQLATGLPVMAVGGFNGTDPAPTLEEFQRHVAAGKIHYFLGTGMGGFGTGRTGAGGSDDAARIAAWVQENFTATTVGGVTVFDLTRK</sequence>
<evidence type="ECO:0000313" key="12">
    <source>
        <dbReference type="EMBL" id="MEV4292677.1"/>
    </source>
</evidence>
<comment type="subcellular location">
    <subcellularLocation>
        <location evidence="1">Cell membrane</location>
        <topology evidence="1">Multi-pass membrane protein</topology>
    </subcellularLocation>
</comment>
<feature type="region of interest" description="Disordered" evidence="8">
    <location>
        <begin position="474"/>
        <end position="518"/>
    </location>
</feature>
<feature type="transmembrane region" description="Helical" evidence="9">
    <location>
        <begin position="417"/>
        <end position="435"/>
    </location>
</feature>
<feature type="transmembrane region" description="Helical" evidence="9">
    <location>
        <begin position="107"/>
        <end position="129"/>
    </location>
</feature>
<evidence type="ECO:0000256" key="6">
    <source>
        <dbReference type="ARBA" id="ARBA00022989"/>
    </source>
</evidence>
<dbReference type="EC" id="2.4.-.-" evidence="12"/>
<reference evidence="12 13" key="1">
    <citation type="submission" date="2024-06" db="EMBL/GenBank/DDBJ databases">
        <title>The Natural Products Discovery Center: Release of the First 8490 Sequenced Strains for Exploring Actinobacteria Biosynthetic Diversity.</title>
        <authorList>
            <person name="Kalkreuter E."/>
            <person name="Kautsar S.A."/>
            <person name="Yang D."/>
            <person name="Bader C.D."/>
            <person name="Teijaro C.N."/>
            <person name="Fluegel L."/>
            <person name="Davis C.M."/>
            <person name="Simpson J.R."/>
            <person name="Lauterbach L."/>
            <person name="Steele A.D."/>
            <person name="Gui C."/>
            <person name="Meng S."/>
            <person name="Li G."/>
            <person name="Viehrig K."/>
            <person name="Ye F."/>
            <person name="Su P."/>
            <person name="Kiefer A.F."/>
            <person name="Nichols A."/>
            <person name="Cepeda A.J."/>
            <person name="Yan W."/>
            <person name="Fan B."/>
            <person name="Jiang Y."/>
            <person name="Adhikari A."/>
            <person name="Zheng C.-J."/>
            <person name="Schuster L."/>
            <person name="Cowan T.M."/>
            <person name="Smanski M.J."/>
            <person name="Chevrette M.G."/>
            <person name="De Carvalho L.P.S."/>
            <person name="Shen B."/>
        </authorList>
    </citation>
    <scope>NUCLEOTIDE SEQUENCE [LARGE SCALE GENOMIC DNA]</scope>
    <source>
        <strain evidence="12 13">NPDC049574</strain>
    </source>
</reference>
<feature type="transmembrane region" description="Helical" evidence="9">
    <location>
        <begin position="135"/>
        <end position="151"/>
    </location>
</feature>
<evidence type="ECO:0000256" key="7">
    <source>
        <dbReference type="ARBA" id="ARBA00023136"/>
    </source>
</evidence>
<feature type="compositionally biased region" description="Gly residues" evidence="8">
    <location>
        <begin position="484"/>
        <end position="518"/>
    </location>
</feature>
<feature type="transmembrane region" description="Helical" evidence="9">
    <location>
        <begin position="390"/>
        <end position="410"/>
    </location>
</feature>
<feature type="transmembrane region" description="Helical" evidence="9">
    <location>
        <begin position="158"/>
        <end position="175"/>
    </location>
</feature>
<feature type="transmembrane region" description="Helical" evidence="9">
    <location>
        <begin position="368"/>
        <end position="384"/>
    </location>
</feature>
<accession>A0ABV3HJG5</accession>
<dbReference type="RefSeq" id="WP_364463100.1">
    <property type="nucleotide sequence ID" value="NZ_JBFARM010000019.1"/>
</dbReference>
<dbReference type="PANTHER" id="PTHR33908">
    <property type="entry name" value="MANNOSYLTRANSFERASE YKCB-RELATED"/>
    <property type="match status" value="1"/>
</dbReference>
<evidence type="ECO:0000256" key="9">
    <source>
        <dbReference type="SAM" id="Phobius"/>
    </source>
</evidence>
<keyword evidence="4 12" id="KW-0808">Transferase</keyword>
<feature type="transmembrane region" description="Helical" evidence="9">
    <location>
        <begin position="181"/>
        <end position="199"/>
    </location>
</feature>
<dbReference type="Pfam" id="PF24878">
    <property type="entry name" value="YkcB_C"/>
    <property type="match status" value="1"/>
</dbReference>